<dbReference type="InterPro" id="IPR016161">
    <property type="entry name" value="Ald_DH/histidinol_DH"/>
</dbReference>
<comment type="caution">
    <text evidence="3">The sequence shown here is derived from an EMBL/GenBank/DDBJ whole genome shotgun (WGS) entry which is preliminary data.</text>
</comment>
<dbReference type="InterPro" id="IPR016162">
    <property type="entry name" value="Ald_DH_N"/>
</dbReference>
<dbReference type="AlphaFoldDB" id="A0AAW0CNS2"/>
<dbReference type="Pfam" id="PF00171">
    <property type="entry name" value="Aldedh"/>
    <property type="match status" value="1"/>
</dbReference>
<keyword evidence="4" id="KW-1185">Reference proteome</keyword>
<reference evidence="3 4" key="1">
    <citation type="submission" date="2024-01" db="EMBL/GenBank/DDBJ databases">
        <title>A draft genome for a cacao thread blight-causing isolate of Paramarasmius palmivorus.</title>
        <authorList>
            <person name="Baruah I.K."/>
            <person name="Bukari Y."/>
            <person name="Amoako-Attah I."/>
            <person name="Meinhardt L.W."/>
            <person name="Bailey B.A."/>
            <person name="Cohen S.P."/>
        </authorList>
    </citation>
    <scope>NUCLEOTIDE SEQUENCE [LARGE SCALE GENOMIC DNA]</scope>
    <source>
        <strain evidence="3 4">GH-12</strain>
    </source>
</reference>
<name>A0AAW0CNS2_9AGAR</name>
<dbReference type="InterPro" id="IPR015590">
    <property type="entry name" value="Aldehyde_DH_dom"/>
</dbReference>
<dbReference type="SUPFAM" id="SSF53720">
    <property type="entry name" value="ALDH-like"/>
    <property type="match status" value="1"/>
</dbReference>
<evidence type="ECO:0000313" key="4">
    <source>
        <dbReference type="Proteomes" id="UP001383192"/>
    </source>
</evidence>
<evidence type="ECO:0000313" key="3">
    <source>
        <dbReference type="EMBL" id="KAK7040695.1"/>
    </source>
</evidence>
<gene>
    <name evidence="3" type="ORF">VNI00_009601</name>
</gene>
<evidence type="ECO:0000256" key="1">
    <source>
        <dbReference type="ARBA" id="ARBA00009986"/>
    </source>
</evidence>
<dbReference type="Gene3D" id="3.40.605.10">
    <property type="entry name" value="Aldehyde Dehydrogenase, Chain A, domain 1"/>
    <property type="match status" value="1"/>
</dbReference>
<dbReference type="Proteomes" id="UP001383192">
    <property type="component" value="Unassembled WGS sequence"/>
</dbReference>
<proteinExistence type="inferred from homology"/>
<evidence type="ECO:0000259" key="2">
    <source>
        <dbReference type="Pfam" id="PF00171"/>
    </source>
</evidence>
<feature type="domain" description="Aldehyde dehydrogenase" evidence="2">
    <location>
        <begin position="12"/>
        <end position="161"/>
    </location>
</feature>
<protein>
    <recommendedName>
        <fullName evidence="2">Aldehyde dehydrogenase domain-containing protein</fullName>
    </recommendedName>
</protein>
<dbReference type="GO" id="GO:0016491">
    <property type="term" value="F:oxidoreductase activity"/>
    <property type="evidence" value="ECO:0007669"/>
    <property type="project" value="InterPro"/>
</dbReference>
<dbReference type="EMBL" id="JAYKXP010000036">
    <property type="protein sequence ID" value="KAK7040695.1"/>
    <property type="molecule type" value="Genomic_DNA"/>
</dbReference>
<dbReference type="PANTHER" id="PTHR11699">
    <property type="entry name" value="ALDEHYDE DEHYDROGENASE-RELATED"/>
    <property type="match status" value="1"/>
</dbReference>
<organism evidence="3 4">
    <name type="scientific">Paramarasmius palmivorus</name>
    <dbReference type="NCBI Taxonomy" id="297713"/>
    <lineage>
        <taxon>Eukaryota</taxon>
        <taxon>Fungi</taxon>
        <taxon>Dikarya</taxon>
        <taxon>Basidiomycota</taxon>
        <taxon>Agaricomycotina</taxon>
        <taxon>Agaricomycetes</taxon>
        <taxon>Agaricomycetidae</taxon>
        <taxon>Agaricales</taxon>
        <taxon>Marasmiineae</taxon>
        <taxon>Marasmiaceae</taxon>
        <taxon>Paramarasmius</taxon>
    </lineage>
</organism>
<comment type="similarity">
    <text evidence="1">Belongs to the aldehyde dehydrogenase family.</text>
</comment>
<accession>A0AAW0CNS2</accession>
<sequence>MGVKSRLLILASTGKSLVSVPAGTQADVDIAVKAAKESFKRSWGFKVPGAERGRLLNKLADLVEQHAEELAALESLNVGKPFATAKAMDVGFTVNVIRYYAGFADKLHGNTIETNEAKFAYTRREPYGVVGLITPWNWPLMLVACKAAPALASGNTVVLKACFVTDEKEH</sequence>